<dbReference type="Gene3D" id="3.30.420.10">
    <property type="entry name" value="Ribonuclease H-like superfamily/Ribonuclease H"/>
    <property type="match status" value="1"/>
</dbReference>
<evidence type="ECO:0000259" key="2">
    <source>
        <dbReference type="PROSITE" id="PS50879"/>
    </source>
</evidence>
<evidence type="ECO:0000313" key="3">
    <source>
        <dbReference type="EMBL" id="KAG0015228.1"/>
    </source>
</evidence>
<dbReference type="InterPro" id="IPR002156">
    <property type="entry name" value="RNaseH_domain"/>
</dbReference>
<reference evidence="3" key="1">
    <citation type="journal article" date="2020" name="Fungal Divers.">
        <title>Resolving the Mortierellaceae phylogeny through synthesis of multi-gene phylogenetics and phylogenomics.</title>
        <authorList>
            <person name="Vandepol N."/>
            <person name="Liber J."/>
            <person name="Desiro A."/>
            <person name="Na H."/>
            <person name="Kennedy M."/>
            <person name="Barry K."/>
            <person name="Grigoriev I.V."/>
            <person name="Miller A.N."/>
            <person name="O'Donnell K."/>
            <person name="Stajich J.E."/>
            <person name="Bonito G."/>
        </authorList>
    </citation>
    <scope>NUCLEOTIDE SEQUENCE</scope>
    <source>
        <strain evidence="3">NRRL 2769</strain>
    </source>
</reference>
<name>A0A9P6T074_9FUNG</name>
<evidence type="ECO:0000313" key="4">
    <source>
        <dbReference type="Proteomes" id="UP000703661"/>
    </source>
</evidence>
<feature type="domain" description="RNase H type-1" evidence="2">
    <location>
        <begin position="423"/>
        <end position="568"/>
    </location>
</feature>
<accession>A0A9P6T074</accession>
<feature type="compositionally biased region" description="Low complexity" evidence="1">
    <location>
        <begin position="21"/>
        <end position="52"/>
    </location>
</feature>
<feature type="compositionally biased region" description="Low complexity" evidence="1">
    <location>
        <begin position="83"/>
        <end position="94"/>
    </location>
</feature>
<dbReference type="InterPro" id="IPR036397">
    <property type="entry name" value="RNaseH_sf"/>
</dbReference>
<evidence type="ECO:0000256" key="1">
    <source>
        <dbReference type="SAM" id="MobiDB-lite"/>
    </source>
</evidence>
<gene>
    <name evidence="3" type="ORF">BGZ80_009968</name>
</gene>
<comment type="caution">
    <text evidence="3">The sequence shown here is derived from an EMBL/GenBank/DDBJ whole genome shotgun (WGS) entry which is preliminary data.</text>
</comment>
<dbReference type="AlphaFoldDB" id="A0A9P6T074"/>
<dbReference type="SUPFAM" id="SSF53098">
    <property type="entry name" value="Ribonuclease H-like"/>
    <property type="match status" value="1"/>
</dbReference>
<proteinExistence type="predicted"/>
<feature type="region of interest" description="Disordered" evidence="1">
    <location>
        <begin position="1"/>
        <end position="107"/>
    </location>
</feature>
<dbReference type="GO" id="GO:0003676">
    <property type="term" value="F:nucleic acid binding"/>
    <property type="evidence" value="ECO:0007669"/>
    <property type="project" value="InterPro"/>
</dbReference>
<feature type="compositionally biased region" description="Basic and acidic residues" evidence="1">
    <location>
        <begin position="361"/>
        <end position="372"/>
    </location>
</feature>
<organism evidence="3 4">
    <name type="scientific">Entomortierella chlamydospora</name>
    <dbReference type="NCBI Taxonomy" id="101097"/>
    <lineage>
        <taxon>Eukaryota</taxon>
        <taxon>Fungi</taxon>
        <taxon>Fungi incertae sedis</taxon>
        <taxon>Mucoromycota</taxon>
        <taxon>Mortierellomycotina</taxon>
        <taxon>Mortierellomycetes</taxon>
        <taxon>Mortierellales</taxon>
        <taxon>Mortierellaceae</taxon>
        <taxon>Entomortierella</taxon>
    </lineage>
</organism>
<dbReference type="Proteomes" id="UP000703661">
    <property type="component" value="Unassembled WGS sequence"/>
</dbReference>
<dbReference type="PROSITE" id="PS50879">
    <property type="entry name" value="RNASE_H_1"/>
    <property type="match status" value="1"/>
</dbReference>
<feature type="region of interest" description="Disordered" evidence="1">
    <location>
        <begin position="338"/>
        <end position="372"/>
    </location>
</feature>
<dbReference type="GO" id="GO:0004523">
    <property type="term" value="F:RNA-DNA hybrid ribonuclease activity"/>
    <property type="evidence" value="ECO:0007669"/>
    <property type="project" value="InterPro"/>
</dbReference>
<sequence length="578" mass="65025">MAYNKRGYANREDAFREPDVDNNINYDISSDSDNSSYSDYSSISDNSSEYDSTGSTGHEENDNDSGSSSRSSSDAINHLTHNITAITATQQPTTDSDTEDEPLEDSRKRRRAALLALQGDANVGMSSCRGIGNISNVDTPTTSFSTLPTTATPSHDIPVPTTDNEMERDLARLTVACTARVDDANNEHDNAINAIIKSLDRKVTQRKQAHVKLQNEYLKRKITPKQRDMALAFIKGQLDTDLARMKTESQRHVDRATSRRDARMREINVYREQQTQLTRSAFDVRVQRYIQQEKERLDTLDARARLLGQQAQERRDARERLQLKREQVHQATLEAEARLRHRQERKRQNANQARARRRLRREQERLQPQREKYPDCPLKMQYRRHVDQEAEVPAPVLVKIGPVCISPAEAAAVLAIRASPTDNTTPRVMSSDGSLINPNTDNVAMAFGVVDLSQPVTRTVHGRADGYASSAKAELTGLLAAVISAPPDQDIRIELDNQAVVKQFQQLVRLRSDALPRKRLRSTYAGLWAVIHNAVQERAGEVEVVWVRGHSNNKGNNLADIVATQAVRQATEPWRVDL</sequence>
<feature type="non-terminal residue" evidence="3">
    <location>
        <position position="578"/>
    </location>
</feature>
<protein>
    <recommendedName>
        <fullName evidence="2">RNase H type-1 domain-containing protein</fullName>
    </recommendedName>
</protein>
<dbReference type="InterPro" id="IPR012337">
    <property type="entry name" value="RNaseH-like_sf"/>
</dbReference>
<feature type="compositionally biased region" description="Basic and acidic residues" evidence="1">
    <location>
        <begin position="9"/>
        <end position="19"/>
    </location>
</feature>
<dbReference type="Pfam" id="PF00075">
    <property type="entry name" value="RNase_H"/>
    <property type="match status" value="1"/>
</dbReference>
<dbReference type="EMBL" id="JAAAID010000647">
    <property type="protein sequence ID" value="KAG0015228.1"/>
    <property type="molecule type" value="Genomic_DNA"/>
</dbReference>
<keyword evidence="4" id="KW-1185">Reference proteome</keyword>